<protein>
    <recommendedName>
        <fullName evidence="2">Reverse transcriptase domain-containing protein</fullName>
    </recommendedName>
</protein>
<sequence>MNIAEADGIMEPDNNDVAVEEQNHNLNIDQMAVDDEINNFIAEEIPMDQRMDGYQSSDSASWYAVPSCNAEAVRLWSKFFAPVSSEPFFAIPSEWSDFVTLLLMSPSSFGWVSDMIKAKAWDFMMSNKGHVHFSIPSSCPSDKEWSCSEVAYENDASTEIEPRTEKSETEAATPIKDKSFQPGKSTNRKSKWVTPLVESDVRRSSRIQQLNKGFKRSSCPDKNCLACSVSPPGISKAVIRNLGASFCKINADKLSDALLSTKAKPAPVGRKQKAKKDPNDQDAADQKKKFKKQRQSLCWKVLCWNVRGLNLSKKWNSIRDKISESKCDIACLQETKREIFDDMFIRRFCPASLDKHDLSILELPFSTEEINSVDFYKLCDAFYEGNICLQSINGSYITLLAKVSAPTKVSDYRPISLLNCSIKLLTKLLANHLQMVIQTLIHKNQYGFIQSRTIQDCLAWAFEYLHLCHHSKKEIVILKLDFEKAFDKVEHQAIINVMEAKGFGPKWIHWMKLIMDSGTSSILLNGIPGKTFHCRRGVRQGDPLSPLLFVLVADLLQSVLNKARELGLLRLPIPLAHSSDFPILQYADDTLIIMEGNAKQLFILKALLNTFAASVGLKRKKFDILANTFGCAKGILPFTYLGLPLGLTKPKVVDFLPLQRCERRLVSTSVFLSQAGRLEIVNSVLTSQASFAIATFTLPETVLQQIDKYRKHCLWRGADMNDKKPPKATWPLVCSSKESGGLGVIRLKTQNEALQLKFLHKFFNKFDIPWVHLIWEKYYSSGTLPKLKSKGSFWWRDVLKLLDKFKGMDRPLVGNGSSCYFWDDFWSNNILSFTCPELHSFAKDKNISLSKFASQQDIHTLFHLPLSTQAFQQYSNLTSLMQHLNLQNDDDTWTYIWGSARFSSHKAYIHLSGHRSVPNAFKWLWDSSCQNKHKVFFWLLLVDRLSTRELLRRKSMHLPSYDCVLCQMGIEESLEHLLLYCEFSRECWATLGLNVNSNISPLQLFDRFKELLAVPFFMEIIILMCWSIWTVRNNLIFQGVLADLHACKEYKEPHNTKLNYGRKRSGNNNPEPNNAGISTDTRMTPRWSNDRDFTKADIKTDRSQPKFNTSRGGSDNAIAANSSRQQDSSCRAKHASASPQGKGASNTEHTFYTLFSGTAQSAPKEKGGEIYLWREDFNFFKDAEPEPPPRSSDNIIEAG</sequence>
<dbReference type="SUPFAM" id="SSF56672">
    <property type="entry name" value="DNA/RNA polymerases"/>
    <property type="match status" value="1"/>
</dbReference>
<feature type="compositionally biased region" description="Polar residues" evidence="1">
    <location>
        <begin position="1105"/>
        <end position="1129"/>
    </location>
</feature>
<accession>A0AAQ3PNX0</accession>
<proteinExistence type="predicted"/>
<dbReference type="InterPro" id="IPR043502">
    <property type="entry name" value="DNA/RNA_pol_sf"/>
</dbReference>
<gene>
    <name evidence="3" type="ORF">U9M48_001620</name>
</gene>
<dbReference type="Gene3D" id="3.60.10.10">
    <property type="entry name" value="Endonuclease/exonuclease/phosphatase"/>
    <property type="match status" value="1"/>
</dbReference>
<dbReference type="AlphaFoldDB" id="A0AAQ3PNX0"/>
<feature type="region of interest" description="Disordered" evidence="1">
    <location>
        <begin position="1057"/>
        <end position="1146"/>
    </location>
</feature>
<evidence type="ECO:0000313" key="3">
    <source>
        <dbReference type="EMBL" id="WVZ50361.1"/>
    </source>
</evidence>
<reference evidence="3 4" key="1">
    <citation type="submission" date="2024-02" db="EMBL/GenBank/DDBJ databases">
        <title>High-quality chromosome-scale genome assembly of Pensacola bahiagrass (Paspalum notatum Flugge var. saurae).</title>
        <authorList>
            <person name="Vega J.M."/>
            <person name="Podio M."/>
            <person name="Orjuela J."/>
            <person name="Siena L.A."/>
            <person name="Pessino S.C."/>
            <person name="Combes M.C."/>
            <person name="Mariac C."/>
            <person name="Albertini E."/>
            <person name="Pupilli F."/>
            <person name="Ortiz J.P.A."/>
            <person name="Leblanc O."/>
        </authorList>
    </citation>
    <scope>NUCLEOTIDE SEQUENCE [LARGE SCALE GENOMIC DNA]</scope>
    <source>
        <strain evidence="3">R1</strain>
        <tissue evidence="3">Leaf</tissue>
    </source>
</reference>
<evidence type="ECO:0000259" key="2">
    <source>
        <dbReference type="PROSITE" id="PS50878"/>
    </source>
</evidence>
<dbReference type="Proteomes" id="UP001341281">
    <property type="component" value="Chromosome 01"/>
</dbReference>
<dbReference type="PANTHER" id="PTHR19446">
    <property type="entry name" value="REVERSE TRANSCRIPTASES"/>
    <property type="match status" value="1"/>
</dbReference>
<feature type="compositionally biased region" description="Polar residues" evidence="1">
    <location>
        <begin position="1066"/>
        <end position="1082"/>
    </location>
</feature>
<name>A0AAQ3PNX0_PASNO</name>
<feature type="compositionally biased region" description="Basic and acidic residues" evidence="1">
    <location>
        <begin position="160"/>
        <end position="179"/>
    </location>
</feature>
<dbReference type="SUPFAM" id="SSF56219">
    <property type="entry name" value="DNase I-like"/>
    <property type="match status" value="1"/>
</dbReference>
<evidence type="ECO:0000313" key="4">
    <source>
        <dbReference type="Proteomes" id="UP001341281"/>
    </source>
</evidence>
<feature type="compositionally biased region" description="Basic and acidic residues" evidence="1">
    <location>
        <begin position="275"/>
        <end position="287"/>
    </location>
</feature>
<dbReference type="InterPro" id="IPR000477">
    <property type="entry name" value="RT_dom"/>
</dbReference>
<feature type="compositionally biased region" description="Basic and acidic residues" evidence="1">
    <location>
        <begin position="1088"/>
        <end position="1104"/>
    </location>
</feature>
<dbReference type="CDD" id="cd01650">
    <property type="entry name" value="RT_nLTR_like"/>
    <property type="match status" value="1"/>
</dbReference>
<feature type="compositionally biased region" description="Polar residues" evidence="1">
    <location>
        <begin position="1137"/>
        <end position="1146"/>
    </location>
</feature>
<feature type="region of interest" description="Disordered" evidence="1">
    <location>
        <begin position="154"/>
        <end position="192"/>
    </location>
</feature>
<dbReference type="Pfam" id="PF13966">
    <property type="entry name" value="zf-RVT"/>
    <property type="match status" value="1"/>
</dbReference>
<dbReference type="InterPro" id="IPR036691">
    <property type="entry name" value="Endo/exonu/phosph_ase_sf"/>
</dbReference>
<dbReference type="PROSITE" id="PS50878">
    <property type="entry name" value="RT_POL"/>
    <property type="match status" value="1"/>
</dbReference>
<organism evidence="3 4">
    <name type="scientific">Paspalum notatum var. saurae</name>
    <dbReference type="NCBI Taxonomy" id="547442"/>
    <lineage>
        <taxon>Eukaryota</taxon>
        <taxon>Viridiplantae</taxon>
        <taxon>Streptophyta</taxon>
        <taxon>Embryophyta</taxon>
        <taxon>Tracheophyta</taxon>
        <taxon>Spermatophyta</taxon>
        <taxon>Magnoliopsida</taxon>
        <taxon>Liliopsida</taxon>
        <taxon>Poales</taxon>
        <taxon>Poaceae</taxon>
        <taxon>PACMAD clade</taxon>
        <taxon>Panicoideae</taxon>
        <taxon>Andropogonodae</taxon>
        <taxon>Paspaleae</taxon>
        <taxon>Paspalinae</taxon>
        <taxon>Paspalum</taxon>
    </lineage>
</organism>
<evidence type="ECO:0000256" key="1">
    <source>
        <dbReference type="SAM" id="MobiDB-lite"/>
    </source>
</evidence>
<feature type="region of interest" description="Disordered" evidence="1">
    <location>
        <begin position="262"/>
        <end position="289"/>
    </location>
</feature>
<dbReference type="Pfam" id="PF00078">
    <property type="entry name" value="RVT_1"/>
    <property type="match status" value="1"/>
</dbReference>
<keyword evidence="4" id="KW-1185">Reference proteome</keyword>
<feature type="domain" description="Reverse transcriptase" evidence="2">
    <location>
        <begin position="381"/>
        <end position="645"/>
    </location>
</feature>
<dbReference type="EMBL" id="CP144745">
    <property type="protein sequence ID" value="WVZ50361.1"/>
    <property type="molecule type" value="Genomic_DNA"/>
</dbReference>
<dbReference type="InterPro" id="IPR026960">
    <property type="entry name" value="RVT-Znf"/>
</dbReference>